<gene>
    <name evidence="2" type="ORF">LCB40_12950</name>
</gene>
<dbReference type="AlphaFoldDB" id="A0A916QKR9"/>
<dbReference type="PANTHER" id="PTHR40398">
    <property type="entry name" value="PTS SYSTEM GLUCITOL/SORBITOL-SPECIFIC EIIA COMPONENT"/>
    <property type="match status" value="1"/>
</dbReference>
<dbReference type="InterPro" id="IPR036665">
    <property type="entry name" value="PTS_IIA_glucitol/sorbitol_sf"/>
</dbReference>
<dbReference type="PANTHER" id="PTHR40398:SF1">
    <property type="entry name" value="PTS SYSTEM GLUCITOL_SORBITOL-SPECIFIC EIIA COMPONENT"/>
    <property type="match status" value="1"/>
</dbReference>
<dbReference type="GO" id="GO:0008982">
    <property type="term" value="F:protein-N(PI)-phosphohistidine-sugar phosphotransferase activity"/>
    <property type="evidence" value="ECO:0007669"/>
    <property type="project" value="InterPro"/>
</dbReference>
<dbReference type="SUPFAM" id="SSF141530">
    <property type="entry name" value="PTSIIA/GutA-like"/>
    <property type="match status" value="1"/>
</dbReference>
<dbReference type="GO" id="GO:0009401">
    <property type="term" value="P:phosphoenolpyruvate-dependent sugar phosphotransferase system"/>
    <property type="evidence" value="ECO:0007669"/>
    <property type="project" value="InterPro"/>
</dbReference>
<evidence type="ECO:0000256" key="1">
    <source>
        <dbReference type="PROSITE-ProRule" id="PRU00420"/>
    </source>
</evidence>
<accession>A0A916QKR9</accession>
<dbReference type="Gene3D" id="2.40.33.40">
    <property type="entry name" value="Phosphotransferase system, glucitol/sorbitol-specific IIA component"/>
    <property type="match status" value="1"/>
</dbReference>
<evidence type="ECO:0000313" key="3">
    <source>
        <dbReference type="Proteomes" id="UP000677218"/>
    </source>
</evidence>
<evidence type="ECO:0000313" key="2">
    <source>
        <dbReference type="EMBL" id="GFZ27415.1"/>
    </source>
</evidence>
<dbReference type="GO" id="GO:0016301">
    <property type="term" value="F:kinase activity"/>
    <property type="evidence" value="ECO:0007669"/>
    <property type="project" value="TreeGrafter"/>
</dbReference>
<keyword evidence="3" id="KW-1185">Reference proteome</keyword>
<dbReference type="GO" id="GO:0005737">
    <property type="term" value="C:cytoplasm"/>
    <property type="evidence" value="ECO:0007669"/>
    <property type="project" value="InterPro"/>
</dbReference>
<comment type="caution">
    <text evidence="1">Lacks conserved residue(s) required for the propagation of feature annotation.</text>
</comment>
<reference evidence="2" key="1">
    <citation type="submission" date="2020-08" db="EMBL/GenBank/DDBJ databases">
        <title>Taxonomic study for Lactobacillus species isolated from hardwood bark.</title>
        <authorList>
            <person name="Tohno M."/>
            <person name="Tanizawa Y."/>
        </authorList>
    </citation>
    <scope>NUCLEOTIDE SEQUENCE</scope>
    <source>
        <strain evidence="2">B40</strain>
    </source>
</reference>
<proteinExistence type="predicted"/>
<organism evidence="2 3">
    <name type="scientific">Lactobacillus corticis</name>
    <dbReference type="NCBI Taxonomy" id="2201249"/>
    <lineage>
        <taxon>Bacteria</taxon>
        <taxon>Bacillati</taxon>
        <taxon>Bacillota</taxon>
        <taxon>Bacilli</taxon>
        <taxon>Lactobacillales</taxon>
        <taxon>Lactobacillaceae</taxon>
        <taxon>Lactobacillus</taxon>
    </lineage>
</organism>
<dbReference type="PROSITE" id="PS51097">
    <property type="entry name" value="PTS_EIIA_TYPE_5"/>
    <property type="match status" value="1"/>
</dbReference>
<sequence length="124" mass="13689">MESIRNKLIYKTEVVEIGKDAKEFKDINMLIFFGEEAPDTLRDSCFITKVTPVNGQIEIGKTLQIGNETYKITAVGNEVATNLNNLGHIAVRFSGETKAELPGSLYVESGKFPEITVGTEVSIY</sequence>
<dbReference type="Proteomes" id="UP000677218">
    <property type="component" value="Unassembled WGS sequence"/>
</dbReference>
<dbReference type="InterPro" id="IPR004716">
    <property type="entry name" value="PTS_IIA_glucitol/sorbitol-sp"/>
</dbReference>
<dbReference type="RefSeq" id="WP_212781107.1">
    <property type="nucleotide sequence ID" value="NZ_BMAY01000010.1"/>
</dbReference>
<name>A0A916QKR9_9LACO</name>
<dbReference type="Pfam" id="PF03829">
    <property type="entry name" value="PTSIIA_gutA"/>
    <property type="match status" value="1"/>
</dbReference>
<protein>
    <submittedName>
        <fullName evidence="2">Glucitol/sorbitol-specific PTS system IIA component</fullName>
    </submittedName>
</protein>
<dbReference type="EMBL" id="BMAY01000010">
    <property type="protein sequence ID" value="GFZ27415.1"/>
    <property type="molecule type" value="Genomic_DNA"/>
</dbReference>
<comment type="caution">
    <text evidence="2">The sequence shown here is derived from an EMBL/GenBank/DDBJ whole genome shotgun (WGS) entry which is preliminary data.</text>
</comment>